<dbReference type="Proteomes" id="UP000616114">
    <property type="component" value="Unassembled WGS sequence"/>
</dbReference>
<evidence type="ECO:0000313" key="1">
    <source>
        <dbReference type="EMBL" id="GGA11111.1"/>
    </source>
</evidence>
<reference evidence="1" key="1">
    <citation type="journal article" date="2014" name="Int. J. Syst. Evol. Microbiol.">
        <title>Complete genome sequence of Corynebacterium casei LMG S-19264T (=DSM 44701T), isolated from a smear-ripened cheese.</title>
        <authorList>
            <consortium name="US DOE Joint Genome Institute (JGI-PGF)"/>
            <person name="Walter F."/>
            <person name="Albersmeier A."/>
            <person name="Kalinowski J."/>
            <person name="Ruckert C."/>
        </authorList>
    </citation>
    <scope>NUCLEOTIDE SEQUENCE</scope>
    <source>
        <strain evidence="1">CGMCC 1.12785</strain>
    </source>
</reference>
<evidence type="ECO:0000313" key="2">
    <source>
        <dbReference type="Proteomes" id="UP000616114"/>
    </source>
</evidence>
<reference evidence="1" key="2">
    <citation type="submission" date="2020-09" db="EMBL/GenBank/DDBJ databases">
        <authorList>
            <person name="Sun Q."/>
            <person name="Zhou Y."/>
        </authorList>
    </citation>
    <scope>NUCLEOTIDE SEQUENCE</scope>
    <source>
        <strain evidence="1">CGMCC 1.12785</strain>
    </source>
</reference>
<accession>A0A8J2XK30</accession>
<proteinExistence type="predicted"/>
<gene>
    <name evidence="1" type="ORF">GCM10011333_12440</name>
</gene>
<keyword evidence="2" id="KW-1185">Reference proteome</keyword>
<protein>
    <submittedName>
        <fullName evidence="1">Uncharacterized protein</fullName>
    </submittedName>
</protein>
<comment type="caution">
    <text evidence="1">The sequence shown here is derived from an EMBL/GenBank/DDBJ whole genome shotgun (WGS) entry which is preliminary data.</text>
</comment>
<organism evidence="1 2">
    <name type="scientific">Sediminivirga luteola</name>
    <dbReference type="NCBI Taxonomy" id="1774748"/>
    <lineage>
        <taxon>Bacteria</taxon>
        <taxon>Bacillati</taxon>
        <taxon>Actinomycetota</taxon>
        <taxon>Actinomycetes</taxon>
        <taxon>Micrococcales</taxon>
        <taxon>Brevibacteriaceae</taxon>
        <taxon>Sediminivirga</taxon>
    </lineage>
</organism>
<sequence length="198" mass="22932">MTPSWDDIFARGTSGKPPIGRWSLSYDEAEELLVDAPAFARSTTRRGLWRGLGLYLAEFVEMEERFKDRLDRGLLVQMWIGGSFASTKLDPRNIDVTLFIDVEQRNKLSGLEGSGKLRKLMKSRDRIARNYGVSPMFVDYRAVANVFQPDQMTTEDRDYFLGRGIWDDWWQRTRSSDDQPPTHESAASRRGYLEVRLR</sequence>
<dbReference type="RefSeq" id="WP_188550058.1">
    <property type="nucleotide sequence ID" value="NZ_BMFY01000004.1"/>
</dbReference>
<dbReference type="EMBL" id="BMFY01000004">
    <property type="protein sequence ID" value="GGA11111.1"/>
    <property type="molecule type" value="Genomic_DNA"/>
</dbReference>
<dbReference type="AlphaFoldDB" id="A0A8J2XK30"/>
<dbReference type="Pfam" id="PF22014">
    <property type="entry name" value="DUF6932"/>
    <property type="match status" value="1"/>
</dbReference>
<dbReference type="InterPro" id="IPR053860">
    <property type="entry name" value="DUF6932"/>
</dbReference>
<name>A0A8J2XK30_9MICO</name>